<reference evidence="10" key="2">
    <citation type="journal article" date="2016" name="Genome Announc.">
        <title>Draft Genome Sequences of Two Novel Amoeba-Resistant Intranuclear Bacteria, 'Candidatus Berkiella cookevillensis' and 'Candidatus Berkiella aquae'.</title>
        <authorList>
            <person name="Mehari Y.T."/>
            <person name="Arivett B.A."/>
            <person name="Farone A.L."/>
            <person name="Gunderson J.H."/>
            <person name="Farone M.B."/>
        </authorList>
    </citation>
    <scope>NUCLEOTIDE SEQUENCE</scope>
    <source>
        <strain evidence="10">HT99</strain>
    </source>
</reference>
<evidence type="ECO:0000256" key="1">
    <source>
        <dbReference type="ARBA" id="ARBA00003868"/>
    </source>
</evidence>
<dbReference type="PRINTS" id="PR00082">
    <property type="entry name" value="GLFDHDRGNASE"/>
</dbReference>
<dbReference type="OrthoDB" id="9803297at2"/>
<evidence type="ECO:0000256" key="7">
    <source>
        <dbReference type="RuleBase" id="RU004417"/>
    </source>
</evidence>
<dbReference type="EMBL" id="LKAJ01000007">
    <property type="protein sequence ID" value="KRG21030.1"/>
    <property type="molecule type" value="Genomic_DNA"/>
</dbReference>
<keyword evidence="3 7" id="KW-0560">Oxidoreductase</keyword>
<reference evidence="9" key="1">
    <citation type="submission" date="2015-09" db="EMBL/GenBank/DDBJ databases">
        <title>Draft Genome Sequences of Two Novel Amoeba-resistant Intranuclear Bacteria, Candidatus Berkiella cookevillensis and Candidatus Berkiella aquae.</title>
        <authorList>
            <person name="Mehari Y.T."/>
            <person name="Arivett B.A."/>
            <person name="Farone A.L."/>
            <person name="Gunderson J.H."/>
            <person name="Farone M.B."/>
        </authorList>
    </citation>
    <scope>NUCLEOTIDE SEQUENCE [LARGE SCALE GENOMIC DNA]</scope>
    <source>
        <strain evidence="9">HT99</strain>
    </source>
</reference>
<dbReference type="EMBL" id="LKAJ02000001">
    <property type="protein sequence ID" value="MCS5710016.1"/>
    <property type="molecule type" value="Genomic_DNA"/>
</dbReference>
<feature type="domain" description="Glutamate/phenylalanine/leucine/valine/L-tryptophan dehydrogenase C-terminal" evidence="8">
    <location>
        <begin position="158"/>
        <end position="359"/>
    </location>
</feature>
<dbReference type="Gene3D" id="3.40.50.720">
    <property type="entry name" value="NAD(P)-binding Rossmann-like Domain"/>
    <property type="match status" value="1"/>
</dbReference>
<evidence type="ECO:0000313" key="9">
    <source>
        <dbReference type="EMBL" id="KRG21030.1"/>
    </source>
</evidence>
<dbReference type="PATRIC" id="fig|1590043.3.peg.1989"/>
<dbReference type="PIRSF" id="PIRSF000188">
    <property type="entry name" value="Phe_leu_dh"/>
    <property type="match status" value="1"/>
</dbReference>
<dbReference type="GO" id="GO:0050049">
    <property type="term" value="F:L-leucine dehydrogenase activity"/>
    <property type="evidence" value="ECO:0007669"/>
    <property type="project" value="UniProtKB-EC"/>
</dbReference>
<comment type="function">
    <text evidence="1">Catalyzes the reversible oxidative deamination of glutamate to alpha-ketoglutarate and ammonia.</text>
</comment>
<reference evidence="10" key="3">
    <citation type="submission" date="2021-06" db="EMBL/GenBank/DDBJ databases">
        <title>Genomic Description and Analysis of Intracellular Bacteria, Candidatus Berkiella cookevillensis and Candidatus Berkiella aquae.</title>
        <authorList>
            <person name="Kidane D.T."/>
            <person name="Mehari Y.T."/>
            <person name="Rice F.C."/>
            <person name="Arivett B.A."/>
            <person name="Farone A.L."/>
            <person name="Berk S.G."/>
            <person name="Farone M.B."/>
        </authorList>
    </citation>
    <scope>NUCLEOTIDE SEQUENCE</scope>
    <source>
        <strain evidence="10">HT99</strain>
    </source>
</reference>
<dbReference type="InterPro" id="IPR006097">
    <property type="entry name" value="Glu/Leu/Phe/Val/Trp_DH_dimer"/>
</dbReference>
<accession>A0A0Q9YK36</accession>
<keyword evidence="6" id="KW-0547">Nucleotide-binding</keyword>
<dbReference type="InterPro" id="IPR036291">
    <property type="entry name" value="NAD(P)-bd_dom_sf"/>
</dbReference>
<organism evidence="9">
    <name type="scientific">Candidatus Berkiella aquae</name>
    <dbReference type="NCBI Taxonomy" id="295108"/>
    <lineage>
        <taxon>Bacteria</taxon>
        <taxon>Pseudomonadati</taxon>
        <taxon>Pseudomonadota</taxon>
        <taxon>Gammaproteobacteria</taxon>
        <taxon>Candidatus Berkiellales</taxon>
        <taxon>Candidatus Berkiellaceae</taxon>
        <taxon>Candidatus Berkiella</taxon>
    </lineage>
</organism>
<protein>
    <submittedName>
        <fullName evidence="10">Amino acid dehydrogenase</fullName>
    </submittedName>
    <submittedName>
        <fullName evidence="9">Leucine dehydrogenase</fullName>
        <ecNumber evidence="9">1.4.1.9</ecNumber>
    </submittedName>
</protein>
<name>A0A0Q9YK36_9GAMM</name>
<dbReference type="Pfam" id="PF00208">
    <property type="entry name" value="ELFV_dehydrog"/>
    <property type="match status" value="2"/>
</dbReference>
<dbReference type="Proteomes" id="UP000051497">
    <property type="component" value="Unassembled WGS sequence"/>
</dbReference>
<dbReference type="AlphaFoldDB" id="A0A0Q9YK36"/>
<dbReference type="SUPFAM" id="SSF53223">
    <property type="entry name" value="Aminoacid dehydrogenase-like, N-terminal domain"/>
    <property type="match status" value="1"/>
</dbReference>
<evidence type="ECO:0000256" key="3">
    <source>
        <dbReference type="ARBA" id="ARBA00023002"/>
    </source>
</evidence>
<evidence type="ECO:0000256" key="5">
    <source>
        <dbReference type="PIRSR" id="PIRSR000188-1"/>
    </source>
</evidence>
<dbReference type="InterPro" id="IPR006095">
    <property type="entry name" value="Glu/Leu/Phe/Val/Trp_DH"/>
</dbReference>
<feature type="binding site" evidence="6">
    <location>
        <begin position="194"/>
        <end position="199"/>
    </location>
    <ligand>
        <name>NAD(+)</name>
        <dbReference type="ChEBI" id="CHEBI:57540"/>
    </ligand>
</feature>
<evidence type="ECO:0000256" key="4">
    <source>
        <dbReference type="ARBA" id="ARBA00023027"/>
    </source>
</evidence>
<keyword evidence="11" id="KW-1185">Reference proteome</keyword>
<evidence type="ECO:0000256" key="6">
    <source>
        <dbReference type="PIRSR" id="PIRSR000188-2"/>
    </source>
</evidence>
<dbReference type="EC" id="1.4.1.9" evidence="9"/>
<sequence length="359" mass="39660">MKSFTDHFTSNANNPEFYSVFQQLQYGELHIKRDTASGLLAIIAIHSTRLGPALGGCRFQPYHSLEAAIIDCLRLAQGMSYKAAISHLPLGGGKAVLIKPNKTYDRTHLFRLFGQTVNELGGRYITAEDSGTHMMDMDIIRTVTPYVTGNSQQSFIQKDPSILTAFGVRRGIEAAVKYQLQKDSLQNIHVAIQGVGNVGYRLAKELHQHGAILTICDINPENVKRCVAEFSAKVIAPEQIHQVACDVFAPCALSNPVNTQNINEINAPIIAGSANNQLENLELAVRLKERGILYAPDYVINAGGLIHVYAQYYGKQESIAKENVNNIYNTLLIIFECATKENLPTTTIANRLAEQRLYS</sequence>
<proteinExistence type="inferred from homology"/>
<dbReference type="GO" id="GO:0006520">
    <property type="term" value="P:amino acid metabolic process"/>
    <property type="evidence" value="ECO:0007669"/>
    <property type="project" value="InterPro"/>
</dbReference>
<dbReference type="InterPro" id="IPR006096">
    <property type="entry name" value="Glu/Leu/Phe/Val/Trp_DH_C"/>
</dbReference>
<evidence type="ECO:0000256" key="2">
    <source>
        <dbReference type="ARBA" id="ARBA00006382"/>
    </source>
</evidence>
<dbReference type="RefSeq" id="WP_075066572.1">
    <property type="nucleotide sequence ID" value="NZ_LKAJ02000001.1"/>
</dbReference>
<feature type="active site" description="Proton donor/acceptor" evidence="5">
    <location>
        <position position="94"/>
    </location>
</feature>
<evidence type="ECO:0000313" key="11">
    <source>
        <dbReference type="Proteomes" id="UP000051497"/>
    </source>
</evidence>
<dbReference type="SUPFAM" id="SSF51735">
    <property type="entry name" value="NAD(P)-binding Rossmann-fold domains"/>
    <property type="match status" value="1"/>
</dbReference>
<dbReference type="STRING" id="295108.HT99x_01950"/>
<dbReference type="PANTHER" id="PTHR42722">
    <property type="entry name" value="LEUCINE DEHYDROGENASE"/>
    <property type="match status" value="1"/>
</dbReference>
<dbReference type="Pfam" id="PF02812">
    <property type="entry name" value="ELFV_dehydrog_N"/>
    <property type="match status" value="1"/>
</dbReference>
<evidence type="ECO:0000259" key="8">
    <source>
        <dbReference type="SMART" id="SM00839"/>
    </source>
</evidence>
<dbReference type="SMART" id="SM00839">
    <property type="entry name" value="ELFV_dehydrog"/>
    <property type="match status" value="1"/>
</dbReference>
<dbReference type="Gene3D" id="3.40.50.10860">
    <property type="entry name" value="Leucine Dehydrogenase, chain A, domain 1"/>
    <property type="match status" value="1"/>
</dbReference>
<gene>
    <name evidence="9" type="primary">ldh</name>
    <name evidence="10" type="ORF">HT99x_001100</name>
    <name evidence="9" type="ORF">HT99x_01950</name>
</gene>
<dbReference type="PANTHER" id="PTHR42722:SF1">
    <property type="entry name" value="VALINE DEHYDROGENASE"/>
    <property type="match status" value="1"/>
</dbReference>
<dbReference type="InterPro" id="IPR046346">
    <property type="entry name" value="Aminoacid_DH-like_N_sf"/>
</dbReference>
<dbReference type="InterPro" id="IPR016211">
    <property type="entry name" value="Glu/Phe/Leu/Val/Trp_DH_bac/arc"/>
</dbReference>
<comment type="caution">
    <text evidence="9">The sequence shown here is derived from an EMBL/GenBank/DDBJ whole genome shotgun (WGS) entry which is preliminary data.</text>
</comment>
<dbReference type="GO" id="GO:0000166">
    <property type="term" value="F:nucleotide binding"/>
    <property type="evidence" value="ECO:0007669"/>
    <property type="project" value="UniProtKB-KW"/>
</dbReference>
<comment type="similarity">
    <text evidence="2 7">Belongs to the Glu/Leu/Phe/Val dehydrogenases family.</text>
</comment>
<evidence type="ECO:0000313" key="10">
    <source>
        <dbReference type="EMBL" id="MCS5710016.1"/>
    </source>
</evidence>
<dbReference type="CDD" id="cd01075">
    <property type="entry name" value="NAD_bind_Leu_Phe_Val_DH"/>
    <property type="match status" value="1"/>
</dbReference>
<keyword evidence="4 6" id="KW-0520">NAD</keyword>